<evidence type="ECO:0000313" key="3">
    <source>
        <dbReference type="Proteomes" id="UP000515276"/>
    </source>
</evidence>
<reference evidence="2 3" key="1">
    <citation type="journal article" date="2020" name="G3 (Bethesda)">
        <title>CeMbio - The Caenorhabditis elegans Microbiome Resource.</title>
        <authorList>
            <person name="Dirksen P."/>
            <person name="Assie A."/>
            <person name="Zimmermann J."/>
            <person name="Zhang F."/>
            <person name="Tietje A.M."/>
            <person name="Marsh S.A."/>
            <person name="Felix M.A."/>
            <person name="Shapira M."/>
            <person name="Kaleta C."/>
            <person name="Schulenburg H."/>
            <person name="Samuel B."/>
        </authorList>
    </citation>
    <scope>NUCLEOTIDE SEQUENCE [LARGE SCALE GENOMIC DNA]</scope>
    <source>
        <strain evidence="2 3">MSPm1</strain>
    </source>
</reference>
<dbReference type="Proteomes" id="UP000515276">
    <property type="component" value="Chromosome"/>
</dbReference>
<keyword evidence="1" id="KW-0732">Signal</keyword>
<dbReference type="RefSeq" id="WP_182370548.1">
    <property type="nucleotide sequence ID" value="NZ_CP059139.1"/>
</dbReference>
<proteinExistence type="predicted"/>
<feature type="chain" id="PRO_5028899106" evidence="1">
    <location>
        <begin position="29"/>
        <end position="1566"/>
    </location>
</feature>
<feature type="signal peptide" evidence="1">
    <location>
        <begin position="1"/>
        <end position="28"/>
    </location>
</feature>
<evidence type="ECO:0000313" key="2">
    <source>
        <dbReference type="EMBL" id="QMV64594.1"/>
    </source>
</evidence>
<dbReference type="EMBL" id="CP059139">
    <property type="protein sequence ID" value="QMV64594.1"/>
    <property type="molecule type" value="Genomic_DNA"/>
</dbReference>
<name>A0A7G5DS69_9PSED</name>
<accession>A0A7G5DS69</accession>
<dbReference type="SUPFAM" id="SSF53300">
    <property type="entry name" value="vWA-like"/>
    <property type="match status" value="1"/>
</dbReference>
<gene>
    <name evidence="2" type="ORF">HS968_05890</name>
</gene>
<dbReference type="InterPro" id="IPR011047">
    <property type="entry name" value="Quinoprotein_ADH-like_sf"/>
</dbReference>
<keyword evidence="3" id="KW-1185">Reference proteome</keyword>
<dbReference type="Gene3D" id="3.40.50.410">
    <property type="entry name" value="von Willebrand factor, type A domain"/>
    <property type="match status" value="2"/>
</dbReference>
<dbReference type="SUPFAM" id="SSF50998">
    <property type="entry name" value="Quinoprotein alcohol dehydrogenase-like"/>
    <property type="match status" value="1"/>
</dbReference>
<dbReference type="InterPro" id="IPR036465">
    <property type="entry name" value="vWFA_dom_sf"/>
</dbReference>
<organism evidence="2 3">
    <name type="scientific">Pseudomonas berkeleyensis</name>
    <dbReference type="NCBI Taxonomy" id="2726956"/>
    <lineage>
        <taxon>Bacteria</taxon>
        <taxon>Pseudomonadati</taxon>
        <taxon>Pseudomonadota</taxon>
        <taxon>Gammaproteobacteria</taxon>
        <taxon>Pseudomonadales</taxon>
        <taxon>Pseudomonadaceae</taxon>
        <taxon>Pseudomonas</taxon>
    </lineage>
</organism>
<evidence type="ECO:0000256" key="1">
    <source>
        <dbReference type="SAM" id="SignalP"/>
    </source>
</evidence>
<sequence>MKRLNQLRVFATSALASALILSSALSHADDTEVFFGGPAIDDTIKPNVFFILDNSGSMAWRLDRDSTPTSASHGPARMTVLKEAFNEILNTTSGVNIGVMALNSRTDFYKDRLVYPVEYIDNTLGISSVAPEILVSADDATRQTTNPSSTNINNPTLVMGYIKSPATNTVIRDLSTPNNQGYSNNNSSYYLKSGYTCSVKIGTARDYCDTGAKTRLNARNNTSSGQTGLFLFRNLNIPKGVTITSATLTVTPETNNGTKPGVRVRIENSKTPAALNDATLLDDRDFTTITTGNLANNNAKLAGSNWTANTAFNIDLTSEVQSLQNSTPSADPISDLLLEFRVTNDANYYYRVGDTASSPKLTITYSGNEDNSRTTGLRFQNVAIPQGATITSARLDFVAAGSDDRPVTFAISAQNTGNAAEFNTTEDFTGRAKTGAVNWTPQEWRTENPPAYLEGPSVISQVQQVVNNSAWCGNNAMAFFVTPTSGDGSRTTYSVDGSNLRPVLRVTYSGGDNGCIQPVLETRIISSKNDARQSGSTVSLNQTTLSIGNNVTVAARFENLPVLRNAQVLESQVIVTRSGTSGTSNVTLHIENSANSSELQASNNNLSSRSTYTGPSCALSGERTICSGTALNTALQNVFAKSGWSDGNSLSVMLKATNSGNDYTTHAFDGSPTQAIKLRMKLSSGSLGSNARTVKQHVDGLVQQMNASGGTPIVPALYDAARYLSEKRGNSGVFGVTSPITSACQPTHLVLLTDGKPEGTSNAATSGIPSLTGTSCSTSGIGYSDELCARELVRWMANEDQSSFEGDNFITTHTVGFALNARPTESAQIQRFLRDLATEGKGGFYTADDASTLADSFSKIIQEVLATDTTFVSASAAVNTFNRQDNKDEVYFSLFRPSDTDRWPGNLKRYRMMVENGRIWLADADNTPAIDANTGFFKAEARSWWSASRDGSNVAAGGAASRLPAMGSRKLLTNVSPTSNALSNIETGNAALTQEKLNVTNATDRANLISYIRGADSSTPALDRKALGDPLHSTPTLITYACNSYNAQNICESEDQSAIIGTNEGFVHLFNTSTGAEQFAFMPEVLLPNIKQLRENAKSTSPKPRLYGMDNTVTVWANDANGNGVIFGGKDPSNPSNTLSGLNSNEFVYAYATMGRGGSDIYALDITNRSSPTLLWKIQGGITPGFERLGQTWSAPVKTKINVGGTITDVLIFGGGYDPNQDNVDVRTIDSRGNAIYIVNAKTGARIWSASNVAGHSTTLNQMRYSIPARVSVVGLQPDSAGNAVVNPQGLAGQFFVGDMGGQVWRFHINNGSSGSSLITPAGNGGSGVLASIGGTAPESARRFYHEAELALLNVNGTKMLTVNIGSGYRGHPLNSVIEDRFYSFRTHLVKGAAPEVTLTESSLYDATSNAAQTSSEVATAVANNTNGWMIRLPRSGEKVLSRPLVADGMVLFSTYEPQSNPTLCRASVGVSRAYTVMLGDATGLTIDRFTESKASSLPSNPQIYCAGNACWVYHDPSDLVPVSNGSGSGPDICAASANPEKCRCDNNPRCIWMPPTPRLYWIDEE</sequence>
<protein>
    <submittedName>
        <fullName evidence="2">Pilus assembly protein PilY</fullName>
    </submittedName>
</protein>